<keyword evidence="2" id="KW-0238">DNA-binding</keyword>
<dbReference type="Pfam" id="PF00027">
    <property type="entry name" value="cNMP_binding"/>
    <property type="match status" value="1"/>
</dbReference>
<accession>A0A7G9L1W1</accession>
<evidence type="ECO:0000256" key="3">
    <source>
        <dbReference type="ARBA" id="ARBA00023163"/>
    </source>
</evidence>
<dbReference type="InterPro" id="IPR036388">
    <property type="entry name" value="WH-like_DNA-bd_sf"/>
</dbReference>
<proteinExistence type="predicted"/>
<feature type="domain" description="HTH crp-type" evidence="4">
    <location>
        <begin position="148"/>
        <end position="221"/>
    </location>
</feature>
<dbReference type="GO" id="GO:0006355">
    <property type="term" value="P:regulation of DNA-templated transcription"/>
    <property type="evidence" value="ECO:0007669"/>
    <property type="project" value="InterPro"/>
</dbReference>
<dbReference type="CDD" id="cd00038">
    <property type="entry name" value="CAP_ED"/>
    <property type="match status" value="1"/>
</dbReference>
<dbReference type="Gene3D" id="1.10.10.10">
    <property type="entry name" value="Winged helix-like DNA-binding domain superfamily/Winged helix DNA-binding domain"/>
    <property type="match status" value="1"/>
</dbReference>
<evidence type="ECO:0000256" key="1">
    <source>
        <dbReference type="ARBA" id="ARBA00023015"/>
    </source>
</evidence>
<name>A0A7G9L1W1_9SPHN</name>
<protein>
    <submittedName>
        <fullName evidence="5">Crp/Fnr family transcriptional regulator</fullName>
    </submittedName>
</protein>
<dbReference type="SUPFAM" id="SSF46785">
    <property type="entry name" value="Winged helix' DNA-binding domain"/>
    <property type="match status" value="1"/>
</dbReference>
<dbReference type="InterPro" id="IPR018490">
    <property type="entry name" value="cNMP-bd_dom_sf"/>
</dbReference>
<evidence type="ECO:0000313" key="6">
    <source>
        <dbReference type="Proteomes" id="UP000515861"/>
    </source>
</evidence>
<evidence type="ECO:0000256" key="2">
    <source>
        <dbReference type="ARBA" id="ARBA00023125"/>
    </source>
</evidence>
<reference evidence="5 6" key="1">
    <citation type="submission" date="2020-08" db="EMBL/GenBank/DDBJ databases">
        <title>Sphingomonas sp. sand1-3 16S ribosomal RNA gene Genome sequencing and assembly.</title>
        <authorList>
            <person name="Kang M."/>
        </authorList>
    </citation>
    <scope>NUCLEOTIDE SEQUENCE [LARGE SCALE GENOMIC DNA]</scope>
    <source>
        <strain evidence="6">sand1-3</strain>
    </source>
</reference>
<dbReference type="SMART" id="SM00419">
    <property type="entry name" value="HTH_CRP"/>
    <property type="match status" value="1"/>
</dbReference>
<dbReference type="Gene3D" id="2.60.120.10">
    <property type="entry name" value="Jelly Rolls"/>
    <property type="match status" value="1"/>
</dbReference>
<dbReference type="EMBL" id="CP060697">
    <property type="protein sequence ID" value="QNM82610.1"/>
    <property type="molecule type" value="Genomic_DNA"/>
</dbReference>
<dbReference type="InterPro" id="IPR014710">
    <property type="entry name" value="RmlC-like_jellyroll"/>
</dbReference>
<keyword evidence="3" id="KW-0804">Transcription</keyword>
<gene>
    <name evidence="5" type="ORF">H8M03_11505</name>
</gene>
<dbReference type="SUPFAM" id="SSF51206">
    <property type="entry name" value="cAMP-binding domain-like"/>
    <property type="match status" value="1"/>
</dbReference>
<dbReference type="AlphaFoldDB" id="A0A7G9L1W1"/>
<evidence type="ECO:0000259" key="4">
    <source>
        <dbReference type="PROSITE" id="PS51063"/>
    </source>
</evidence>
<dbReference type="InterPro" id="IPR012318">
    <property type="entry name" value="HTH_CRP"/>
</dbReference>
<dbReference type="RefSeq" id="WP_187479565.1">
    <property type="nucleotide sequence ID" value="NZ_CP060697.1"/>
</dbReference>
<keyword evidence="6" id="KW-1185">Reference proteome</keyword>
<sequence>MDRPLSRFLNRLLLRSALSQEAQNSLLALDPPRTEKKARWDLVRSGQITSFACLVASGTIGRSEQFSDGSRRTAALYIEGDMCDLHSVAVPVARWNITALTDCAIYEVPHTDLRRLHDQYPDLAMAFWRDTVVDASILAKWVTVLSGLSTKSRVAHILCEYGTRAQAAGLEKEGASFPLTQSQLAELAGTTPVHISRTLKALADAGAIGISRGCSRILDFEKLCRIGEFDPTYLMLGPPA</sequence>
<dbReference type="InterPro" id="IPR000595">
    <property type="entry name" value="cNMP-bd_dom"/>
</dbReference>
<dbReference type="Pfam" id="PF13545">
    <property type="entry name" value="HTH_Crp_2"/>
    <property type="match status" value="1"/>
</dbReference>
<dbReference type="KEGG" id="ssau:H8M03_11505"/>
<dbReference type="PROSITE" id="PS51063">
    <property type="entry name" value="HTH_CRP_2"/>
    <property type="match status" value="1"/>
</dbReference>
<dbReference type="Proteomes" id="UP000515861">
    <property type="component" value="Chromosome"/>
</dbReference>
<evidence type="ECO:0000313" key="5">
    <source>
        <dbReference type="EMBL" id="QNM82610.1"/>
    </source>
</evidence>
<dbReference type="InterPro" id="IPR036390">
    <property type="entry name" value="WH_DNA-bd_sf"/>
</dbReference>
<keyword evidence="1" id="KW-0805">Transcription regulation</keyword>
<organism evidence="5 6">
    <name type="scientific">Sphingomonas sabuli</name>
    <dbReference type="NCBI Taxonomy" id="2764186"/>
    <lineage>
        <taxon>Bacteria</taxon>
        <taxon>Pseudomonadati</taxon>
        <taxon>Pseudomonadota</taxon>
        <taxon>Alphaproteobacteria</taxon>
        <taxon>Sphingomonadales</taxon>
        <taxon>Sphingomonadaceae</taxon>
        <taxon>Sphingomonas</taxon>
    </lineage>
</organism>
<dbReference type="GO" id="GO:0003677">
    <property type="term" value="F:DNA binding"/>
    <property type="evidence" value="ECO:0007669"/>
    <property type="project" value="UniProtKB-KW"/>
</dbReference>